<dbReference type="PROSITE" id="PS50112">
    <property type="entry name" value="PAS"/>
    <property type="match status" value="1"/>
</dbReference>
<dbReference type="SMART" id="SM00283">
    <property type="entry name" value="MA"/>
    <property type="match status" value="1"/>
</dbReference>
<dbReference type="EMBL" id="LJCO01000042">
    <property type="protein sequence ID" value="KPV43921.1"/>
    <property type="molecule type" value="Genomic_DNA"/>
</dbReference>
<dbReference type="AlphaFoldDB" id="A0A0P9EXS2"/>
<dbReference type="GO" id="GO:0016020">
    <property type="term" value="C:membrane"/>
    <property type="evidence" value="ECO:0007669"/>
    <property type="project" value="InterPro"/>
</dbReference>
<evidence type="ECO:0000259" key="5">
    <source>
        <dbReference type="PROSITE" id="PS50113"/>
    </source>
</evidence>
<dbReference type="Proteomes" id="UP000050482">
    <property type="component" value="Unassembled WGS sequence"/>
</dbReference>
<dbReference type="InterPro" id="IPR000014">
    <property type="entry name" value="PAS"/>
</dbReference>
<dbReference type="GO" id="GO:0007165">
    <property type="term" value="P:signal transduction"/>
    <property type="evidence" value="ECO:0007669"/>
    <property type="project" value="UniProtKB-KW"/>
</dbReference>
<gene>
    <name evidence="6" type="ORF">AN477_09270</name>
</gene>
<evidence type="ECO:0000259" key="3">
    <source>
        <dbReference type="PROSITE" id="PS50111"/>
    </source>
</evidence>
<evidence type="ECO:0000256" key="1">
    <source>
        <dbReference type="ARBA" id="ARBA00023224"/>
    </source>
</evidence>
<proteinExistence type="predicted"/>
<dbReference type="InterPro" id="IPR035965">
    <property type="entry name" value="PAS-like_dom_sf"/>
</dbReference>
<dbReference type="PANTHER" id="PTHR32089">
    <property type="entry name" value="METHYL-ACCEPTING CHEMOTAXIS PROTEIN MCPB"/>
    <property type="match status" value="1"/>
</dbReference>
<reference evidence="6 7" key="1">
    <citation type="submission" date="2015-09" db="EMBL/GenBank/DDBJ databases">
        <title>Draft genome sequence of Alicyclobacillus ferrooxydans DSM 22381.</title>
        <authorList>
            <person name="Hemp J."/>
        </authorList>
    </citation>
    <scope>NUCLEOTIDE SEQUENCE [LARGE SCALE GENOMIC DNA]</scope>
    <source>
        <strain evidence="6 7">TC-34</strain>
    </source>
</reference>
<keyword evidence="6" id="KW-0418">Kinase</keyword>
<dbReference type="PATRIC" id="fig|471514.4.peg.432"/>
<dbReference type="SUPFAM" id="SSF58104">
    <property type="entry name" value="Methyl-accepting chemotaxis protein (MCP) signaling domain"/>
    <property type="match status" value="1"/>
</dbReference>
<dbReference type="SUPFAM" id="SSF55785">
    <property type="entry name" value="PYP-like sensor domain (PAS domain)"/>
    <property type="match status" value="1"/>
</dbReference>
<dbReference type="PROSITE" id="PS50113">
    <property type="entry name" value="PAC"/>
    <property type="match status" value="1"/>
</dbReference>
<feature type="domain" description="PAC" evidence="5">
    <location>
        <begin position="92"/>
        <end position="146"/>
    </location>
</feature>
<dbReference type="Gene3D" id="6.10.250.3200">
    <property type="match status" value="1"/>
</dbReference>
<protein>
    <submittedName>
        <fullName evidence="6">Histidine kinase</fullName>
    </submittedName>
</protein>
<dbReference type="Gene3D" id="3.30.450.20">
    <property type="entry name" value="PAS domain"/>
    <property type="match status" value="1"/>
</dbReference>
<dbReference type="Pfam" id="PF13426">
    <property type="entry name" value="PAS_9"/>
    <property type="match status" value="1"/>
</dbReference>
<keyword evidence="7" id="KW-1185">Reference proteome</keyword>
<organism evidence="6 7">
    <name type="scientific">Alicyclobacillus ferrooxydans</name>
    <dbReference type="NCBI Taxonomy" id="471514"/>
    <lineage>
        <taxon>Bacteria</taxon>
        <taxon>Bacillati</taxon>
        <taxon>Bacillota</taxon>
        <taxon>Bacilli</taxon>
        <taxon>Bacillales</taxon>
        <taxon>Alicyclobacillaceae</taxon>
        <taxon>Alicyclobacillus</taxon>
    </lineage>
</organism>
<evidence type="ECO:0000313" key="6">
    <source>
        <dbReference type="EMBL" id="KPV43921.1"/>
    </source>
</evidence>
<comment type="caution">
    <text evidence="6">The sequence shown here is derived from an EMBL/GenBank/DDBJ whole genome shotgun (WGS) entry which is preliminary data.</text>
</comment>
<dbReference type="OrthoDB" id="9765776at2"/>
<dbReference type="CDD" id="cd00130">
    <property type="entry name" value="PAS"/>
    <property type="match status" value="1"/>
</dbReference>
<dbReference type="Pfam" id="PF00015">
    <property type="entry name" value="MCPsignal"/>
    <property type="match status" value="1"/>
</dbReference>
<dbReference type="STRING" id="471514.AN477_09270"/>
<evidence type="ECO:0000256" key="2">
    <source>
        <dbReference type="PROSITE-ProRule" id="PRU00284"/>
    </source>
</evidence>
<keyword evidence="6" id="KW-0808">Transferase</keyword>
<dbReference type="PANTHER" id="PTHR32089:SF112">
    <property type="entry name" value="LYSOZYME-LIKE PROTEIN-RELATED"/>
    <property type="match status" value="1"/>
</dbReference>
<evidence type="ECO:0000313" key="7">
    <source>
        <dbReference type="Proteomes" id="UP000050482"/>
    </source>
</evidence>
<feature type="domain" description="PAS" evidence="4">
    <location>
        <begin position="35"/>
        <end position="64"/>
    </location>
</feature>
<evidence type="ECO:0000259" key="4">
    <source>
        <dbReference type="PROSITE" id="PS50112"/>
    </source>
</evidence>
<feature type="domain" description="Methyl-accepting transducer" evidence="3">
    <location>
        <begin position="161"/>
        <end position="299"/>
    </location>
</feature>
<dbReference type="PROSITE" id="PS50111">
    <property type="entry name" value="CHEMOTAXIS_TRANSDUC_2"/>
    <property type="match status" value="1"/>
</dbReference>
<sequence>MHIADTAHTTDTASNADTTFDEKVLFSTISKSLAMIVFNTQGRVIWVNENFAKAMEYEAEEMIGLHHRTFCFPGFVASAQYQQFWQDLRGGKEFQDKINRVTKNGKVIVLEATYMPIYNGEAAVQGIVKVATDITRRETVLRGSTAELMAMVEEMTASTDQVLSASSMIASNMKALNEQSEVVRGTVEDIQSIVSFVQNIASQSNLLGLNAAIEAARAGEHGRGFAVVADEVRKMADSSKISAKDISTRLATILGSITSMVNRMLEVTNQINENLEAVGELKKAHDHIAITTENLSSSL</sequence>
<name>A0A0P9EXS2_9BACL</name>
<dbReference type="NCBIfam" id="TIGR00229">
    <property type="entry name" value="sensory_box"/>
    <property type="match status" value="1"/>
</dbReference>
<dbReference type="InterPro" id="IPR000700">
    <property type="entry name" value="PAS-assoc_C"/>
</dbReference>
<dbReference type="InterPro" id="IPR004089">
    <property type="entry name" value="MCPsignal_dom"/>
</dbReference>
<dbReference type="GO" id="GO:0016301">
    <property type="term" value="F:kinase activity"/>
    <property type="evidence" value="ECO:0007669"/>
    <property type="project" value="UniProtKB-KW"/>
</dbReference>
<accession>A0A0P9EXS2</accession>
<keyword evidence="1 2" id="KW-0807">Transducer</keyword>